<protein>
    <submittedName>
        <fullName evidence="2">HDIG domain-containing protein</fullName>
    </submittedName>
</protein>
<sequence length="178" mass="20521">MQERNERIPSEEECLSLLKKYKTPSNVIRHCEVVTRIAKRIASQLKGVNLELVIAGAMLHDIGRSVTHSIFHAIEGVKILKRENISERIINIVKNHIGTGIPKKEAKKLDLPEDDYIPKTIEEEIVSFADNLSKGEKEISFEEAKELFVKKFGHNSYVVRGFERQKNRIDSWKKRQES</sequence>
<dbReference type="NCBIfam" id="TIGR00277">
    <property type="entry name" value="HDIG"/>
    <property type="match status" value="1"/>
</dbReference>
<organism evidence="2">
    <name type="scientific">Candidatus Heimdallarchaeum aukensis</name>
    <dbReference type="NCBI Taxonomy" id="2876573"/>
    <lineage>
        <taxon>Archaea</taxon>
        <taxon>Promethearchaeati</taxon>
        <taxon>Candidatus Heimdallarchaeota</taxon>
        <taxon>Candidatus Heimdallarchaeia (ex Rinke et al. 2021) (nom. nud.)</taxon>
        <taxon>Candidatus Heimdallarchaeales</taxon>
        <taxon>Candidatus Heimdallarchaeaceae</taxon>
        <taxon>Candidatus Heimdallarchaeum</taxon>
    </lineage>
</organism>
<evidence type="ECO:0000313" key="2">
    <source>
        <dbReference type="EMBL" id="UJG39810.1"/>
    </source>
</evidence>
<name>A0A9Y1BIX8_9ARCH</name>
<dbReference type="EMBL" id="CP084166">
    <property type="protein sequence ID" value="UJG39810.1"/>
    <property type="molecule type" value="Genomic_DNA"/>
</dbReference>
<dbReference type="InterPro" id="IPR006675">
    <property type="entry name" value="HDIG_dom"/>
</dbReference>
<dbReference type="Proteomes" id="UP001201020">
    <property type="component" value="Chromosome"/>
</dbReference>
<dbReference type="SMART" id="SM00471">
    <property type="entry name" value="HDc"/>
    <property type="match status" value="1"/>
</dbReference>
<dbReference type="AlphaFoldDB" id="A0A9Y1BIX8"/>
<dbReference type="PANTHER" id="PTHR38659:SF2">
    <property type="entry name" value="HDIG DOMAIN PROTEIN"/>
    <property type="match status" value="1"/>
</dbReference>
<dbReference type="Gene3D" id="1.10.3210.10">
    <property type="entry name" value="Hypothetical protein af1432"/>
    <property type="match status" value="1"/>
</dbReference>
<reference evidence="2" key="1">
    <citation type="journal article" date="2022" name="Nat. Microbiol.">
        <title>Unique mobile elements and scalable gene flow at the prokaryote-eukaryote boundary revealed by circularized Asgard archaea genomes.</title>
        <authorList>
            <person name="Wu F."/>
            <person name="Speth D.R."/>
            <person name="Philosof A."/>
            <person name="Cremiere A."/>
            <person name="Narayanan A."/>
            <person name="Barco R.A."/>
            <person name="Connon S.A."/>
            <person name="Amend J.P."/>
            <person name="Antoshechkin I.A."/>
            <person name="Orphan V.J."/>
        </authorList>
    </citation>
    <scope>NUCLEOTIDE SEQUENCE</scope>
    <source>
        <strain evidence="2">PM71</strain>
    </source>
</reference>
<proteinExistence type="predicted"/>
<dbReference type="SUPFAM" id="SSF109604">
    <property type="entry name" value="HD-domain/PDEase-like"/>
    <property type="match status" value="1"/>
</dbReference>
<dbReference type="InterPro" id="IPR003607">
    <property type="entry name" value="HD/PDEase_dom"/>
</dbReference>
<gene>
    <name evidence="2" type="ORF">K9W45_08070</name>
</gene>
<accession>A0A9Y1BIX8</accession>
<evidence type="ECO:0000259" key="1">
    <source>
        <dbReference type="SMART" id="SM00471"/>
    </source>
</evidence>
<dbReference type="PANTHER" id="PTHR38659">
    <property type="entry name" value="METAL-DEPENDENT PHOSPHOHYDROLASE"/>
    <property type="match status" value="1"/>
</dbReference>
<dbReference type="CDD" id="cd00077">
    <property type="entry name" value="HDc"/>
    <property type="match status" value="1"/>
</dbReference>
<dbReference type="InterPro" id="IPR006674">
    <property type="entry name" value="HD_domain"/>
</dbReference>
<dbReference type="Pfam" id="PF01966">
    <property type="entry name" value="HD"/>
    <property type="match status" value="1"/>
</dbReference>
<feature type="domain" description="HD/PDEase" evidence="1">
    <location>
        <begin position="23"/>
        <end position="144"/>
    </location>
</feature>